<dbReference type="InterPro" id="IPR013116">
    <property type="entry name" value="KARI_N"/>
</dbReference>
<dbReference type="PANTHER" id="PTHR21371">
    <property type="entry name" value="KETOL-ACID REDUCTOISOMERASE, MITOCHONDRIAL"/>
    <property type="match status" value="1"/>
</dbReference>
<comment type="caution">
    <text evidence="12">Lacks conserved residue(s) required for the propagation of feature annotation.</text>
</comment>
<accession>A0A3N1PL79</accession>
<evidence type="ECO:0000256" key="5">
    <source>
        <dbReference type="ARBA" id="ARBA00022605"/>
    </source>
</evidence>
<evidence type="ECO:0000256" key="2">
    <source>
        <dbReference type="ARBA" id="ARBA00004864"/>
    </source>
</evidence>
<dbReference type="PROSITE" id="PS51850">
    <property type="entry name" value="KARI_N"/>
    <property type="match status" value="1"/>
</dbReference>
<evidence type="ECO:0000256" key="10">
    <source>
        <dbReference type="ARBA" id="ARBA00049021"/>
    </source>
</evidence>
<keyword evidence="9 12" id="KW-0100">Branched-chain amino acid biosynthesis</keyword>
<feature type="binding site" evidence="12">
    <location>
        <position position="408"/>
    </location>
    <ligand>
        <name>substrate</name>
    </ligand>
</feature>
<dbReference type="InterPro" id="IPR013023">
    <property type="entry name" value="KARI"/>
</dbReference>
<comment type="pathway">
    <text evidence="2">Amino-acid biosynthesis; L-valine biosynthesis; L-valine from pyruvate: step 2/4.</text>
</comment>
<comment type="cofactor">
    <cofactor evidence="1">
        <name>Mg(2+)</name>
        <dbReference type="ChEBI" id="CHEBI:18420"/>
    </cofactor>
</comment>
<dbReference type="InterPro" id="IPR013328">
    <property type="entry name" value="6PGD_dom2"/>
</dbReference>
<keyword evidence="7 12" id="KW-0460">Magnesium</keyword>
<dbReference type="EC" id="1.1.1.86" evidence="11"/>
<dbReference type="Pfam" id="PF01450">
    <property type="entry name" value="KARI_C"/>
    <property type="match status" value="2"/>
</dbReference>
<evidence type="ECO:0000256" key="4">
    <source>
        <dbReference type="ARBA" id="ARBA00010318"/>
    </source>
</evidence>
<dbReference type="UniPathway" id="UPA00047">
    <property type="reaction ID" value="UER00056"/>
</dbReference>
<feature type="binding site" evidence="12">
    <location>
        <position position="387"/>
    </location>
    <ligand>
        <name>Mg(2+)</name>
        <dbReference type="ChEBI" id="CHEBI:18420"/>
        <label>2</label>
    </ligand>
</feature>
<dbReference type="PROSITE" id="PS51851">
    <property type="entry name" value="KARI_C"/>
    <property type="match status" value="2"/>
</dbReference>
<gene>
    <name evidence="15" type="ORF">EDC28_104366</name>
</gene>
<keyword evidence="5 12" id="KW-0028">Amino-acid biosynthesis</keyword>
<evidence type="ECO:0000259" key="14">
    <source>
        <dbReference type="PROSITE" id="PS51851"/>
    </source>
</evidence>
<feature type="binding site" evidence="12">
    <location>
        <position position="383"/>
    </location>
    <ligand>
        <name>Mg(2+)</name>
        <dbReference type="ChEBI" id="CHEBI:18420"/>
        <label>2</label>
    </ligand>
</feature>
<reference evidence="15 16" key="1">
    <citation type="submission" date="2018-11" db="EMBL/GenBank/DDBJ databases">
        <title>Genomic Encyclopedia of Type Strains, Phase IV (KMG-IV): sequencing the most valuable type-strain genomes for metagenomic binning, comparative biology and taxonomic classification.</title>
        <authorList>
            <person name="Goeker M."/>
        </authorList>
    </citation>
    <scope>NUCLEOTIDE SEQUENCE [LARGE SCALE GENOMIC DNA]</scope>
    <source>
        <strain evidence="15 16">DSM 21945</strain>
    </source>
</reference>
<organism evidence="15 16">
    <name type="scientific">Gallaecimonas pentaromativorans</name>
    <dbReference type="NCBI Taxonomy" id="584787"/>
    <lineage>
        <taxon>Bacteria</taxon>
        <taxon>Pseudomonadati</taxon>
        <taxon>Pseudomonadota</taxon>
        <taxon>Gammaproteobacteria</taxon>
        <taxon>Enterobacterales</taxon>
        <taxon>Gallaecimonadaceae</taxon>
        <taxon>Gallaecimonas</taxon>
    </lineage>
</organism>
<evidence type="ECO:0000256" key="7">
    <source>
        <dbReference type="ARBA" id="ARBA00022842"/>
    </source>
</evidence>
<evidence type="ECO:0000256" key="9">
    <source>
        <dbReference type="ARBA" id="ARBA00023304"/>
    </source>
</evidence>
<dbReference type="InterPro" id="IPR008927">
    <property type="entry name" value="6-PGluconate_DH-like_C_sf"/>
</dbReference>
<evidence type="ECO:0000256" key="12">
    <source>
        <dbReference type="PROSITE-ProRule" id="PRU01198"/>
    </source>
</evidence>
<comment type="catalytic activity">
    <reaction evidence="10">
        <text>(2R)-2,3-dihydroxy-3-methylbutanoate + NADP(+) = (2S)-2-acetolactate + NADPH + H(+)</text>
        <dbReference type="Rhea" id="RHEA:22068"/>
        <dbReference type="ChEBI" id="CHEBI:15378"/>
        <dbReference type="ChEBI" id="CHEBI:49072"/>
        <dbReference type="ChEBI" id="CHEBI:57783"/>
        <dbReference type="ChEBI" id="CHEBI:58349"/>
        <dbReference type="ChEBI" id="CHEBI:58476"/>
        <dbReference type="EC" id="1.1.1.86"/>
    </reaction>
</comment>
<evidence type="ECO:0000256" key="1">
    <source>
        <dbReference type="ARBA" id="ARBA00001946"/>
    </source>
</evidence>
<feature type="domain" description="KARI C-terminal knotted" evidence="14">
    <location>
        <begin position="206"/>
        <end position="334"/>
    </location>
</feature>
<dbReference type="InterPro" id="IPR000506">
    <property type="entry name" value="KARI_C"/>
</dbReference>
<dbReference type="UniPathway" id="UPA00049">
    <property type="reaction ID" value="UER00060"/>
</dbReference>
<keyword evidence="16" id="KW-1185">Reference proteome</keyword>
<dbReference type="Pfam" id="PF07991">
    <property type="entry name" value="KARI_N"/>
    <property type="match status" value="1"/>
</dbReference>
<comment type="caution">
    <text evidence="15">The sequence shown here is derived from an EMBL/GenBank/DDBJ whole genome shotgun (WGS) entry which is preliminary data.</text>
</comment>
<evidence type="ECO:0000259" key="13">
    <source>
        <dbReference type="PROSITE" id="PS51850"/>
    </source>
</evidence>
<keyword evidence="8 12" id="KW-0560">Oxidoreductase</keyword>
<dbReference type="GO" id="GO:0009097">
    <property type="term" value="P:isoleucine biosynthetic process"/>
    <property type="evidence" value="ECO:0007669"/>
    <property type="project" value="UniProtKB-UniRule"/>
</dbReference>
<dbReference type="SUPFAM" id="SSF51735">
    <property type="entry name" value="NAD(P)-binding Rossmann-fold domains"/>
    <property type="match status" value="1"/>
</dbReference>
<proteinExistence type="inferred from homology"/>
<evidence type="ECO:0000256" key="3">
    <source>
        <dbReference type="ARBA" id="ARBA00004885"/>
    </source>
</evidence>
<evidence type="ECO:0000313" key="15">
    <source>
        <dbReference type="EMBL" id="ROQ27707.1"/>
    </source>
</evidence>
<feature type="binding site" evidence="12">
    <location>
        <position position="214"/>
    </location>
    <ligand>
        <name>Mg(2+)</name>
        <dbReference type="ChEBI" id="CHEBI:18420"/>
        <label>2</label>
    </ligand>
</feature>
<dbReference type="SUPFAM" id="SSF48179">
    <property type="entry name" value="6-phosphogluconate dehydrogenase C-terminal domain-like"/>
    <property type="match status" value="2"/>
</dbReference>
<feature type="domain" description="KARI C-terminal knotted" evidence="14">
    <location>
        <begin position="335"/>
        <end position="478"/>
    </location>
</feature>
<comment type="pathway">
    <text evidence="3">Amino-acid biosynthesis; L-isoleucine biosynthesis; L-isoleucine from 2-oxobutanoate: step 2/4.</text>
</comment>
<keyword evidence="15" id="KW-0413">Isomerase</keyword>
<dbReference type="Gene3D" id="1.10.1040.10">
    <property type="entry name" value="N-(1-d-carboxylethyl)-l-norvaline Dehydrogenase, domain 2"/>
    <property type="match status" value="1"/>
</dbReference>
<dbReference type="GO" id="GO:0046872">
    <property type="term" value="F:metal ion binding"/>
    <property type="evidence" value="ECO:0007669"/>
    <property type="project" value="UniProtKB-UniRule"/>
</dbReference>
<feature type="domain" description="KARI N-terminal Rossmann" evidence="13">
    <location>
        <begin position="16"/>
        <end position="205"/>
    </location>
</feature>
<dbReference type="RefSeq" id="WP_050660648.1">
    <property type="nucleotide sequence ID" value="NZ_JBLXAC010000008.1"/>
</dbReference>
<keyword evidence="6 12" id="KW-0479">Metal-binding</keyword>
<protein>
    <recommendedName>
        <fullName evidence="11">Ketol-acid reductoisomerase</fullName>
        <ecNumber evidence="11">1.1.1.86</ecNumber>
    </recommendedName>
</protein>
<feature type="binding site" evidence="12">
    <location>
        <position position="275"/>
    </location>
    <ligand>
        <name>substrate</name>
    </ligand>
</feature>
<dbReference type="AlphaFoldDB" id="A0A3N1PL79"/>
<dbReference type="STRING" id="584787.GCA_001247655_02122"/>
<feature type="binding site" evidence="12">
    <location>
        <position position="218"/>
    </location>
    <ligand>
        <name>Mg(2+)</name>
        <dbReference type="ChEBI" id="CHEBI:18420"/>
        <label>1</label>
    </ligand>
</feature>
<dbReference type="Gene3D" id="3.40.50.720">
    <property type="entry name" value="NAD(P)-binding Rossmann-like Domain"/>
    <property type="match status" value="1"/>
</dbReference>
<dbReference type="GO" id="GO:0004455">
    <property type="term" value="F:ketol-acid reductoisomerase activity"/>
    <property type="evidence" value="ECO:0007669"/>
    <property type="project" value="UniProtKB-UniRule"/>
</dbReference>
<dbReference type="GO" id="GO:0009099">
    <property type="term" value="P:L-valine biosynthetic process"/>
    <property type="evidence" value="ECO:0007669"/>
    <property type="project" value="UniProtKB-UniRule"/>
</dbReference>
<comment type="similarity">
    <text evidence="4 12">Belongs to the ketol-acid reductoisomerase family.</text>
</comment>
<evidence type="ECO:0000313" key="16">
    <source>
        <dbReference type="Proteomes" id="UP000268033"/>
    </source>
</evidence>
<name>A0A3N1PL79_9GAMM</name>
<evidence type="ECO:0000256" key="6">
    <source>
        <dbReference type="ARBA" id="ARBA00022723"/>
    </source>
</evidence>
<evidence type="ECO:0000256" key="11">
    <source>
        <dbReference type="NCBIfam" id="TIGR00465"/>
    </source>
</evidence>
<dbReference type="Proteomes" id="UP000268033">
    <property type="component" value="Unassembled WGS sequence"/>
</dbReference>
<dbReference type="InterPro" id="IPR036291">
    <property type="entry name" value="NAD(P)-bd_dom_sf"/>
</dbReference>
<dbReference type="GO" id="GO:0016853">
    <property type="term" value="F:isomerase activity"/>
    <property type="evidence" value="ECO:0007669"/>
    <property type="project" value="UniProtKB-KW"/>
</dbReference>
<dbReference type="GO" id="GO:0005829">
    <property type="term" value="C:cytosol"/>
    <property type="evidence" value="ECO:0007669"/>
    <property type="project" value="TreeGrafter"/>
</dbReference>
<sequence>MTAFHQKPLRTQLQALRQCHPVPKSAFSDGVEVLKGKQIVILGCGAQGLNQGLNLRDSGLNVAYALRQSSIDSKNASYQRAKDNGFHVGSFEELVPNADLVMNLTPDKQHGPVVNGIMPLMKQGAFLGYSHGFDVIEAQREIRDDITVIMVAPKCPGTEVRAEYLRGFGVPTLIAVHQDPQGLGLAWAKAWCAGTGGHHAGVLLSSFEAEVKSDLMGEQTVLCGLPQAVCVAGFERLVELNVPAAQAASFYQFGIEQVSESMKAGGVRLAFSKLSPAERVHARREADKLKAAFRPLFEKHMDDIIGGQFAEGMMADWAKDDIDLLTWRQNTAETGFEQAPPSSHFELDFDRATGLVALFAAGVELAFEVMVEAGISPASAYYESLHELPLIANTLARRRLHEMNVVISDTAEYGNYLFSNVATGIVKDVMAGWDLKELGEGGQFDAVDDATLSLVDEQNQNHPIEAVGASLRAYMRER</sequence>
<dbReference type="PANTHER" id="PTHR21371:SF1">
    <property type="entry name" value="KETOL-ACID REDUCTOISOMERASE, MITOCHONDRIAL"/>
    <property type="match status" value="1"/>
</dbReference>
<dbReference type="NCBIfam" id="TIGR00465">
    <property type="entry name" value="ilvC"/>
    <property type="match status" value="1"/>
</dbReference>
<feature type="binding site" evidence="12">
    <location>
        <position position="214"/>
    </location>
    <ligand>
        <name>Mg(2+)</name>
        <dbReference type="ChEBI" id="CHEBI:18420"/>
        <label>1</label>
    </ligand>
</feature>
<evidence type="ECO:0000256" key="8">
    <source>
        <dbReference type="ARBA" id="ARBA00023002"/>
    </source>
</evidence>
<dbReference type="OrthoDB" id="9804088at2"/>
<dbReference type="EMBL" id="RJUL01000004">
    <property type="protein sequence ID" value="ROQ27707.1"/>
    <property type="molecule type" value="Genomic_DNA"/>
</dbReference>